<dbReference type="PANTHER" id="PTHR24394:SF48">
    <property type="entry name" value="ZINC FINGER PROTEIN 771"/>
    <property type="match status" value="1"/>
</dbReference>
<feature type="compositionally biased region" description="Polar residues" evidence="10">
    <location>
        <begin position="400"/>
        <end position="414"/>
    </location>
</feature>
<feature type="region of interest" description="Disordered" evidence="10">
    <location>
        <begin position="270"/>
        <end position="293"/>
    </location>
</feature>
<feature type="compositionally biased region" description="Polar residues" evidence="10">
    <location>
        <begin position="1089"/>
        <end position="1100"/>
    </location>
</feature>
<keyword evidence="7" id="KW-0804">Transcription</keyword>
<keyword evidence="6" id="KW-0805">Transcription regulation</keyword>
<dbReference type="Pfam" id="PF00096">
    <property type="entry name" value="zf-C2H2"/>
    <property type="match status" value="5"/>
</dbReference>
<feature type="domain" description="C2H2-type" evidence="11">
    <location>
        <begin position="344"/>
        <end position="371"/>
    </location>
</feature>
<evidence type="ECO:0000256" key="7">
    <source>
        <dbReference type="ARBA" id="ARBA00023163"/>
    </source>
</evidence>
<evidence type="ECO:0000256" key="3">
    <source>
        <dbReference type="ARBA" id="ARBA00022737"/>
    </source>
</evidence>
<keyword evidence="4 9" id="KW-0863">Zinc-finger</keyword>
<dbReference type="SUPFAM" id="SSF57667">
    <property type="entry name" value="beta-beta-alpha zinc fingers"/>
    <property type="match status" value="7"/>
</dbReference>
<dbReference type="EMBL" id="JAHKSW010000025">
    <property type="protein sequence ID" value="KAG7316225.1"/>
    <property type="molecule type" value="Genomic_DNA"/>
</dbReference>
<comment type="caution">
    <text evidence="12">The sequence shown here is derived from an EMBL/GenBank/DDBJ whole genome shotgun (WGS) entry which is preliminary data.</text>
</comment>
<keyword evidence="3" id="KW-0677">Repeat</keyword>
<dbReference type="SMART" id="SM00355">
    <property type="entry name" value="ZnF_C2H2"/>
    <property type="match status" value="15"/>
</dbReference>
<keyword evidence="8" id="KW-0539">Nucleus</keyword>
<keyword evidence="5" id="KW-0862">Zinc</keyword>
<evidence type="ECO:0000256" key="6">
    <source>
        <dbReference type="ARBA" id="ARBA00023015"/>
    </source>
</evidence>
<dbReference type="InterPro" id="IPR013087">
    <property type="entry name" value="Znf_C2H2_type"/>
</dbReference>
<feature type="domain" description="C2H2-type" evidence="11">
    <location>
        <begin position="372"/>
        <end position="399"/>
    </location>
</feature>
<evidence type="ECO:0000256" key="9">
    <source>
        <dbReference type="PROSITE-ProRule" id="PRU00042"/>
    </source>
</evidence>
<feature type="compositionally biased region" description="Polar residues" evidence="10">
    <location>
        <begin position="270"/>
        <end position="287"/>
    </location>
</feature>
<feature type="domain" description="C2H2-type" evidence="11">
    <location>
        <begin position="648"/>
        <end position="675"/>
    </location>
</feature>
<keyword evidence="2" id="KW-0479">Metal-binding</keyword>
<feature type="domain" description="C2H2-type" evidence="11">
    <location>
        <begin position="3"/>
        <end position="30"/>
    </location>
</feature>
<dbReference type="FunFam" id="3.30.160.60:FF:000186">
    <property type="entry name" value="Zinc finger protein 366"/>
    <property type="match status" value="1"/>
</dbReference>
<reference evidence="12 13" key="1">
    <citation type="submission" date="2021-06" db="EMBL/GenBank/DDBJ databases">
        <title>Chromosome-level genome assembly of the red-tail catfish (Hemibagrus wyckioides).</title>
        <authorList>
            <person name="Shao F."/>
        </authorList>
    </citation>
    <scope>NUCLEOTIDE SEQUENCE [LARGE SCALE GENOMIC DNA]</scope>
    <source>
        <strain evidence="12">EC202008001</strain>
        <tissue evidence="12">Blood</tissue>
    </source>
</reference>
<dbReference type="GO" id="GO:0003677">
    <property type="term" value="F:DNA binding"/>
    <property type="evidence" value="ECO:0007669"/>
    <property type="project" value="UniProtKB-KW"/>
</dbReference>
<feature type="domain" description="C2H2-type" evidence="11">
    <location>
        <begin position="507"/>
        <end position="526"/>
    </location>
</feature>
<feature type="domain" description="C2H2-type" evidence="11">
    <location>
        <begin position="204"/>
        <end position="231"/>
    </location>
</feature>
<feature type="region of interest" description="Disordered" evidence="10">
    <location>
        <begin position="391"/>
        <end position="416"/>
    </location>
</feature>
<evidence type="ECO:0000256" key="10">
    <source>
        <dbReference type="SAM" id="MobiDB-lite"/>
    </source>
</evidence>
<dbReference type="GO" id="GO:0008270">
    <property type="term" value="F:zinc ion binding"/>
    <property type="evidence" value="ECO:0007669"/>
    <property type="project" value="UniProtKB-KW"/>
</dbReference>
<dbReference type="GO" id="GO:0005634">
    <property type="term" value="C:nucleus"/>
    <property type="evidence" value="ECO:0007669"/>
    <property type="project" value="UniProtKB-SubCell"/>
</dbReference>
<dbReference type="Gene3D" id="3.30.160.60">
    <property type="entry name" value="Classic Zinc Finger"/>
    <property type="match status" value="14"/>
</dbReference>
<keyword evidence="13" id="KW-1185">Reference proteome</keyword>
<dbReference type="GO" id="GO:0000981">
    <property type="term" value="F:DNA-binding transcription factor activity, RNA polymerase II-specific"/>
    <property type="evidence" value="ECO:0007669"/>
    <property type="project" value="TreeGrafter"/>
</dbReference>
<feature type="domain" description="C2H2-type" evidence="11">
    <location>
        <begin position="1058"/>
        <end position="1085"/>
    </location>
</feature>
<feature type="domain" description="C2H2-type" evidence="11">
    <location>
        <begin position="31"/>
        <end position="58"/>
    </location>
</feature>
<dbReference type="FunFam" id="3.30.160.60:FF:000446">
    <property type="entry name" value="Zinc finger protein"/>
    <property type="match status" value="4"/>
</dbReference>
<evidence type="ECO:0000256" key="1">
    <source>
        <dbReference type="ARBA" id="ARBA00004123"/>
    </source>
</evidence>
<feature type="domain" description="C2H2-type" evidence="11">
    <location>
        <begin position="232"/>
        <end position="259"/>
    </location>
</feature>
<feature type="domain" description="C2H2-type" evidence="11">
    <location>
        <begin position="798"/>
        <end position="825"/>
    </location>
</feature>
<dbReference type="FunFam" id="3.30.160.60:FF:000624">
    <property type="entry name" value="zinc finger protein 697"/>
    <property type="match status" value="1"/>
</dbReference>
<sequence length="1140" mass="127693">MTHQCTVCLKHFDFVSKLRRHQLTHSGQRPFTCYICLKSFLQSAHLKGHLKSHSKLRKVSLIVSRTIHSQISFTGTEGGYGRHAGAELGDESLWYGSLQTSNESGFGKQNHGLNEQNHGKLQISDNGQMCEFVQGSYDGYGDMPHEESFQNGQYSECPTILPNSATTGSCVEQQEHLGAIYVTEDTQKPGSCIEEQTAQVSARHQCSVCLKCFSAPSKLKRHVLIHGSLRPFCCEFCPKAFRQLTHLKVHLSTHFSQRLKQAKEVIPVNAGSQNPQTHPLDTANTPEYRSKPSKRLWTEEAGELGKELNGSENVHTEPFPEHVKRVKGLNTAAAEDRTRSKIMHECPVCRKCFSAPSKLRRHCLIHTGQRPFQCSLCSRAFRQLSHLKAHHSVHTAPRKTLTSSLQPQPGTSRTSKARLKRFVHISLARKLKAVKQKLKISSALSSLSPAAKVMNNENISEADVIRSSPDQEISRRQDYSCSVCSKHFSAPSKLRRHLLIHTGQRPFRCSLCFRGFRQKSHLQVHKCKGESRDTLQSSISEVHLRDPARSRSAVSIRQGDEVGKENFISSCGIGDRYDCSPSAGHASDSVPEDSKDLASLPYEAISRPLDEANQAKDSGYQCTICFKIFDFPSKLSRHLLIHMNVKPFKCSICSKSFRQLCHLQSHSKVHMGGKSLICQGTYKSEMETFIPETSETFSETNNCSKESEKLPAAERPDLSCDHQNMNPANTSSLSCSMNIEEFTPSTVSTSSLLEVHKGEESSSQMKRNANQCIFCLKTFDFPSKLSRHLLVHTGIRPYKCHVCYKSFKQLSHLQCHQWVHNRKDKSELEASISFISSDGTSLTDDLDLHQESSESLAMINQGHDGYTVQVHQQKWISEDNNCCSSDSGQGESKVKSETNLLVDKSHNSDPFDSDSTSSAVFYKCLDQQTEKLENKDYKHCLNITGEVFPSAADRTTRIPVWNSMDQQESFETRDPAPLAHKIERTNQHLVEPPNDLPICPSCSQCFDSLQKLNTHNCPVHCAKQRLSKSYQCAVCFKSFEAPSKLKRHYVIHTGQRPYRCNMCEKDFTQSSHLKTHMMSHRSEGVCDDGSTSQPLGTASDPQAPGPKYGKVTVHRVPAAVVLETSVFTLHQILIGSDPTC</sequence>
<evidence type="ECO:0000259" key="11">
    <source>
        <dbReference type="PROSITE" id="PS50157"/>
    </source>
</evidence>
<dbReference type="AlphaFoldDB" id="A0A9D3N5W8"/>
<feature type="domain" description="C2H2-type" evidence="11">
    <location>
        <begin position="479"/>
        <end position="506"/>
    </location>
</feature>
<feature type="domain" description="C2H2-type" evidence="11">
    <location>
        <begin position="620"/>
        <end position="647"/>
    </location>
</feature>
<evidence type="ECO:0000256" key="4">
    <source>
        <dbReference type="ARBA" id="ARBA00022771"/>
    </source>
</evidence>
<comment type="subcellular location">
    <subcellularLocation>
        <location evidence="1">Nucleus</location>
    </subcellularLocation>
</comment>
<proteinExistence type="predicted"/>
<protein>
    <recommendedName>
        <fullName evidence="11">C2H2-type domain-containing protein</fullName>
    </recommendedName>
</protein>
<gene>
    <name evidence="12" type="ORF">KOW79_019766</name>
</gene>
<evidence type="ECO:0000256" key="8">
    <source>
        <dbReference type="ARBA" id="ARBA00023242"/>
    </source>
</evidence>
<dbReference type="PANTHER" id="PTHR24394">
    <property type="entry name" value="ZINC FINGER PROTEIN"/>
    <property type="match status" value="1"/>
</dbReference>
<evidence type="ECO:0000256" key="5">
    <source>
        <dbReference type="ARBA" id="ARBA00022833"/>
    </source>
</evidence>
<dbReference type="FunFam" id="3.30.160.60:FF:002212">
    <property type="entry name" value="Zinc finger protein 672"/>
    <property type="match status" value="2"/>
</dbReference>
<name>A0A9D3N5W8_9TELE</name>
<dbReference type="PROSITE" id="PS50157">
    <property type="entry name" value="ZINC_FINGER_C2H2_2"/>
    <property type="match status" value="14"/>
</dbReference>
<evidence type="ECO:0000313" key="13">
    <source>
        <dbReference type="Proteomes" id="UP000824219"/>
    </source>
</evidence>
<evidence type="ECO:0000313" key="12">
    <source>
        <dbReference type="EMBL" id="KAG7316225.1"/>
    </source>
</evidence>
<evidence type="ECO:0000256" key="2">
    <source>
        <dbReference type="ARBA" id="ARBA00022723"/>
    </source>
</evidence>
<dbReference type="OrthoDB" id="8113227at2759"/>
<dbReference type="Proteomes" id="UP000824219">
    <property type="component" value="Linkage Group LG25"/>
</dbReference>
<organism evidence="12 13">
    <name type="scientific">Hemibagrus wyckioides</name>
    <dbReference type="NCBI Taxonomy" id="337641"/>
    <lineage>
        <taxon>Eukaryota</taxon>
        <taxon>Metazoa</taxon>
        <taxon>Chordata</taxon>
        <taxon>Craniata</taxon>
        <taxon>Vertebrata</taxon>
        <taxon>Euteleostomi</taxon>
        <taxon>Actinopterygii</taxon>
        <taxon>Neopterygii</taxon>
        <taxon>Teleostei</taxon>
        <taxon>Ostariophysi</taxon>
        <taxon>Siluriformes</taxon>
        <taxon>Bagridae</taxon>
        <taxon>Hemibagrus</taxon>
    </lineage>
</organism>
<dbReference type="InterPro" id="IPR036236">
    <property type="entry name" value="Znf_C2H2_sf"/>
</dbReference>
<feature type="domain" description="C2H2-type" evidence="11">
    <location>
        <begin position="770"/>
        <end position="797"/>
    </location>
</feature>
<accession>A0A9D3N5W8</accession>
<feature type="region of interest" description="Disordered" evidence="10">
    <location>
        <begin position="1078"/>
        <end position="1106"/>
    </location>
</feature>
<feature type="domain" description="C2H2-type" evidence="11">
    <location>
        <begin position="1030"/>
        <end position="1057"/>
    </location>
</feature>
<dbReference type="PROSITE" id="PS00028">
    <property type="entry name" value="ZINC_FINGER_C2H2_1"/>
    <property type="match status" value="13"/>
</dbReference>